<reference evidence="3 4" key="1">
    <citation type="submission" date="2019-04" db="EMBL/GenBank/DDBJ databases">
        <title>Cohnella sp. nov., isolated from soil.</title>
        <authorList>
            <person name="Kim W."/>
        </authorList>
    </citation>
    <scope>NUCLEOTIDE SEQUENCE [LARGE SCALE GENOMIC DNA]</scope>
    <source>
        <strain evidence="3 4">CAU 1483</strain>
    </source>
</reference>
<dbReference type="PROSITE" id="PS51272">
    <property type="entry name" value="SLH"/>
    <property type="match status" value="1"/>
</dbReference>
<dbReference type="PANTHER" id="PTHR43308:SF5">
    <property type="entry name" value="S-LAYER PROTEIN _ PEPTIDOGLYCAN ENDO-BETA-N-ACETYLGLUCOSAMINIDASE"/>
    <property type="match status" value="1"/>
</dbReference>
<organism evidence="3 4">
    <name type="scientific">Cohnella pontilimi</name>
    <dbReference type="NCBI Taxonomy" id="2564100"/>
    <lineage>
        <taxon>Bacteria</taxon>
        <taxon>Bacillati</taxon>
        <taxon>Bacillota</taxon>
        <taxon>Bacilli</taxon>
        <taxon>Bacillales</taxon>
        <taxon>Paenibacillaceae</taxon>
        <taxon>Cohnella</taxon>
    </lineage>
</organism>
<feature type="signal peptide" evidence="1">
    <location>
        <begin position="1"/>
        <end position="30"/>
    </location>
</feature>
<evidence type="ECO:0000313" key="3">
    <source>
        <dbReference type="EMBL" id="TJY40638.1"/>
    </source>
</evidence>
<dbReference type="RefSeq" id="WP_136778828.1">
    <property type="nucleotide sequence ID" value="NZ_SUPK01000008.1"/>
</dbReference>
<name>A0A4U0F896_9BACL</name>
<dbReference type="EMBL" id="SUPK01000008">
    <property type="protein sequence ID" value="TJY40638.1"/>
    <property type="molecule type" value="Genomic_DNA"/>
</dbReference>
<feature type="chain" id="PRO_5020738352" description="SLH domain-containing protein" evidence="1">
    <location>
        <begin position="31"/>
        <end position="660"/>
    </location>
</feature>
<sequence>MKRISKRRISEVALSVLLAGSLIPAGDALAAKQGFTDVPAGHWANAAITRLADLDVVHGYPDGSFKPNAYITQEEFIAMAAQILYGKSAATPVAEEDIDVPPRWSDWAYESLAKQGVTSLEDFWPRDSDKRLVQITRAEAARIIYMLLNGNVENLSSKVAVKFLYQQNLTSGTYSNRGDYFTNYGPTELLTRAQAALFLTKIKDYKAGAIKPPSKPAKVDDSLASRIKAIAQNAGVKVTASLNAERYQTRVEGSGITLDFQFDEFAYGDVGENWHMTIIKLDKNRIGLMTSILTELGLPMSAKETSALLKDLLALEYGQVGKTYKKGNISIQTSYYYGYHVQWGEHRNNDPQNATNSKPYALFVNGEEKRGPGFNTFLEPVFDKNGTIYVPVSDVLPGIGGSWDMSDDWNVVTVVLKRGYQWKFEWDGVPKKNGATFIGTSIGMDDSDLTVKAISKDGSLFVPLDFVSQYYPVTTRMDGKTTMILIGTVPEHPTANYFGTKGQYPSTFDFNPLDPNMKYPGGWKAPQLTSKWSSKPADNFKAFEEELGFKDGGRYYSITGASRAITVMQGDSKDTEVTLRFTGWGTPPGQLEPTLSESFKIPVVSAQLFRFYFEDNWKTVWDYFNRNDIPDQFKLNGRTVKVSYNHVSGILTLEIGPKTK</sequence>
<keyword evidence="1" id="KW-0732">Signal</keyword>
<dbReference type="Pfam" id="PF00395">
    <property type="entry name" value="SLH"/>
    <property type="match status" value="1"/>
</dbReference>
<evidence type="ECO:0000313" key="4">
    <source>
        <dbReference type="Proteomes" id="UP000309673"/>
    </source>
</evidence>
<evidence type="ECO:0000256" key="1">
    <source>
        <dbReference type="SAM" id="SignalP"/>
    </source>
</evidence>
<dbReference type="InterPro" id="IPR051465">
    <property type="entry name" value="Cell_Envelope_Struct_Comp"/>
</dbReference>
<protein>
    <recommendedName>
        <fullName evidence="2">SLH domain-containing protein</fullName>
    </recommendedName>
</protein>
<keyword evidence="4" id="KW-1185">Reference proteome</keyword>
<dbReference type="OrthoDB" id="2678541at2"/>
<accession>A0A4U0F896</accession>
<dbReference type="AlphaFoldDB" id="A0A4U0F896"/>
<feature type="domain" description="SLH" evidence="2">
    <location>
        <begin position="31"/>
        <end position="94"/>
    </location>
</feature>
<proteinExistence type="predicted"/>
<dbReference type="InterPro" id="IPR001119">
    <property type="entry name" value="SLH_dom"/>
</dbReference>
<dbReference type="Proteomes" id="UP000309673">
    <property type="component" value="Unassembled WGS sequence"/>
</dbReference>
<dbReference type="PANTHER" id="PTHR43308">
    <property type="entry name" value="OUTER MEMBRANE PROTEIN ALPHA-RELATED"/>
    <property type="match status" value="1"/>
</dbReference>
<gene>
    <name evidence="3" type="ORF">E5161_15885</name>
</gene>
<evidence type="ECO:0000259" key="2">
    <source>
        <dbReference type="PROSITE" id="PS51272"/>
    </source>
</evidence>
<comment type="caution">
    <text evidence="3">The sequence shown here is derived from an EMBL/GenBank/DDBJ whole genome shotgun (WGS) entry which is preliminary data.</text>
</comment>